<evidence type="ECO:0000256" key="15">
    <source>
        <dbReference type="HAMAP-Rule" id="MF_03176"/>
    </source>
</evidence>
<proteinExistence type="inferred from homology"/>
<keyword evidence="7 15" id="KW-0067">ATP-binding</keyword>
<evidence type="ECO:0000256" key="7">
    <source>
        <dbReference type="ARBA" id="ARBA00022840"/>
    </source>
</evidence>
<evidence type="ECO:0000313" key="18">
    <source>
        <dbReference type="EMBL" id="KAA8896509.1"/>
    </source>
</evidence>
<evidence type="ECO:0000313" key="19">
    <source>
        <dbReference type="Proteomes" id="UP000449547"/>
    </source>
</evidence>
<feature type="region of interest" description="Disordered" evidence="16">
    <location>
        <begin position="55"/>
        <end position="229"/>
    </location>
</feature>
<feature type="compositionally biased region" description="Polar residues" evidence="16">
    <location>
        <begin position="111"/>
        <end position="121"/>
    </location>
</feature>
<feature type="DNA-binding region" evidence="15">
    <location>
        <begin position="794"/>
        <end position="813"/>
    </location>
</feature>
<evidence type="ECO:0000256" key="11">
    <source>
        <dbReference type="ARBA" id="ARBA00023204"/>
    </source>
</evidence>
<dbReference type="EC" id="5.6.2.3" evidence="15"/>
<evidence type="ECO:0000256" key="9">
    <source>
        <dbReference type="ARBA" id="ARBA00023128"/>
    </source>
</evidence>
<dbReference type="GO" id="GO:0006310">
    <property type="term" value="P:DNA recombination"/>
    <property type="evidence" value="ECO:0007669"/>
    <property type="project" value="UniProtKB-UniRule"/>
</dbReference>
<evidence type="ECO:0000259" key="17">
    <source>
        <dbReference type="SMART" id="SM00382"/>
    </source>
</evidence>
<keyword evidence="4 15" id="KW-0227">DNA damage</keyword>
<dbReference type="HAMAP" id="MF_03176">
    <property type="entry name" value="PIF1"/>
    <property type="match status" value="1"/>
</dbReference>
<dbReference type="Gene3D" id="3.40.50.300">
    <property type="entry name" value="P-loop containing nucleotide triphosphate hydrolases"/>
    <property type="match status" value="1"/>
</dbReference>
<dbReference type="InterPro" id="IPR049163">
    <property type="entry name" value="Pif1-like_2B_dom"/>
</dbReference>
<dbReference type="GO" id="GO:0005524">
    <property type="term" value="F:ATP binding"/>
    <property type="evidence" value="ECO:0007669"/>
    <property type="project" value="UniProtKB-UniRule"/>
</dbReference>
<keyword evidence="8 15" id="KW-0238">DNA-binding</keyword>
<dbReference type="GO" id="GO:0043139">
    <property type="term" value="F:5'-3' DNA helicase activity"/>
    <property type="evidence" value="ECO:0007669"/>
    <property type="project" value="UniProtKB-UniRule"/>
</dbReference>
<keyword evidence="3 15" id="KW-0547">Nucleotide-binding</keyword>
<comment type="similarity">
    <text evidence="15">Belongs to the helicase family. PIF1 subfamily.</text>
</comment>
<dbReference type="Pfam" id="PF05970">
    <property type="entry name" value="PIF1"/>
    <property type="match status" value="1"/>
</dbReference>
<gene>
    <name evidence="15" type="primary">PIF1</name>
    <name evidence="18" type="ORF">DIURU_005775</name>
</gene>
<dbReference type="GO" id="GO:0016887">
    <property type="term" value="F:ATP hydrolysis activity"/>
    <property type="evidence" value="ECO:0007669"/>
    <property type="project" value="RHEA"/>
</dbReference>
<evidence type="ECO:0000256" key="2">
    <source>
        <dbReference type="ARBA" id="ARBA00004604"/>
    </source>
</evidence>
<name>A0A642UC18_DIURU</name>
<feature type="region of interest" description="Disordered" evidence="16">
    <location>
        <begin position="289"/>
        <end position="311"/>
    </location>
</feature>
<comment type="function">
    <text evidence="15">DNA-dependent ATPase and 5'-3' DNA helicase required for the maintenance of both mitochondrial and nuclear genome stability.</text>
</comment>
<dbReference type="AlphaFoldDB" id="A0A642UC18"/>
<dbReference type="CDD" id="cd18037">
    <property type="entry name" value="DEXSc_Pif1_like"/>
    <property type="match status" value="1"/>
</dbReference>
<evidence type="ECO:0000256" key="10">
    <source>
        <dbReference type="ARBA" id="ARBA00023172"/>
    </source>
</evidence>
<dbReference type="CDD" id="cd18809">
    <property type="entry name" value="SF1_C_RecD"/>
    <property type="match status" value="1"/>
</dbReference>
<evidence type="ECO:0000256" key="6">
    <source>
        <dbReference type="ARBA" id="ARBA00022806"/>
    </source>
</evidence>
<evidence type="ECO:0000256" key="14">
    <source>
        <dbReference type="ARBA" id="ARBA00048954"/>
    </source>
</evidence>
<dbReference type="GO" id="GO:0006281">
    <property type="term" value="P:DNA repair"/>
    <property type="evidence" value="ECO:0007669"/>
    <property type="project" value="UniProtKB-UniRule"/>
</dbReference>
<keyword evidence="11 15" id="KW-0234">DNA repair</keyword>
<dbReference type="FunFam" id="3.40.50.300:FF:001226">
    <property type="entry name" value="ATP-dependent DNA helicase PIF1"/>
    <property type="match status" value="1"/>
</dbReference>
<sequence length="851" mass="93816">MTLSARVSRPAIETDPRVIAVIESCNWDDSFSSSESSFEFSDDDETLMRHLAKRPCIRSQSAPPMNPKFKPPVKSPEKVTKLSQPLHKSPPKLKLTQLAPMTNKPFKPPRITSSPTKPSQINHHKLSPTKQPQSDTKPSHTDYQKLLSQLDDEFTSSPPSSPTRPTTTSLRSPKNVTPNNQAQQTPTLSQTVPRMSPQAKLSQALNSSPPVPKSSPQALKASPQALKASPQILRASQAPHLSPPRPLPTTITAKPTSPLRQVLGAVFSPSPPSTKPSDIYTSMFGQQITRSRQQQKRTTIDLSSSPPSRAYSTKANAHIFLSTQKAPVPTTATTEHGELVAPLTKVKRPMILSPEQEYILHKVLSGKSLFYTGSAGTGKSVLLREIIKVLRSSRPGVAVTASTGLAACNIGGMTLHSFAGVGLAKESVQSLYKKLHRNRKAKNRWMTTQVLVIDEVSMVDGEFFNKLDALAKKVRKSSEPFGGIQLVLCGDFFQLPPITRREDDGEYPETKFAFESEAWLGAITHTYTLTEVFRQQSDQQFVDILNELRLGQVSPETEAELKRLSRPLKSVGGIEPADLHPRRAEVDRSNNSRLASIKGETQVYNCVDAGSLTGEQRAKVLGNMLASPRLVLKRGAQVMCIKNIDDTLVNGTLGTVIDFVDRETYMKSSGIAEDDEDDSDFVQPLIYSDEPSQPCAERDPTLVSEQYAAHGTELASAKSDQVLPLVQFRTNDGNFRYHLMEPEKWSVEDETGHVLASRSQIPLILAWSLSIHKSQGQTLPLVKVNLASCFEMGQAYVALSRAVSREGLQVIGFSRDRVRCHPKVLEFYSNLDRANAPRKRTSRQATLPFDS</sequence>
<dbReference type="GO" id="GO:0005730">
    <property type="term" value="C:nucleolus"/>
    <property type="evidence" value="ECO:0007669"/>
    <property type="project" value="UniProtKB-SubCell"/>
</dbReference>
<dbReference type="PANTHER" id="PTHR47642">
    <property type="entry name" value="ATP-DEPENDENT DNA HELICASE"/>
    <property type="match status" value="1"/>
</dbReference>
<dbReference type="GO" id="GO:0005739">
    <property type="term" value="C:mitochondrion"/>
    <property type="evidence" value="ECO:0007669"/>
    <property type="project" value="UniProtKB-SubCell"/>
</dbReference>
<evidence type="ECO:0000256" key="1">
    <source>
        <dbReference type="ARBA" id="ARBA00001946"/>
    </source>
</evidence>
<keyword evidence="10 15" id="KW-0233">DNA recombination</keyword>
<feature type="binding site" evidence="15">
    <location>
        <begin position="373"/>
        <end position="380"/>
    </location>
    <ligand>
        <name>ATP</name>
        <dbReference type="ChEBI" id="CHEBI:30616"/>
    </ligand>
</feature>
<evidence type="ECO:0000256" key="16">
    <source>
        <dbReference type="SAM" id="MobiDB-lite"/>
    </source>
</evidence>
<evidence type="ECO:0000256" key="3">
    <source>
        <dbReference type="ARBA" id="ARBA00022741"/>
    </source>
</evidence>
<dbReference type="Proteomes" id="UP000449547">
    <property type="component" value="Unassembled WGS sequence"/>
</dbReference>
<comment type="cofactor">
    <cofactor evidence="1 15">
        <name>Mg(2+)</name>
        <dbReference type="ChEBI" id="CHEBI:18420"/>
    </cofactor>
</comment>
<evidence type="ECO:0000256" key="4">
    <source>
        <dbReference type="ARBA" id="ARBA00022763"/>
    </source>
</evidence>
<comment type="subcellular location">
    <subcellularLocation>
        <location evidence="2">Nucleus</location>
        <location evidence="2">Nucleolus</location>
    </subcellularLocation>
    <subcellularLocation>
        <location evidence="15">Nucleus</location>
    </subcellularLocation>
    <subcellularLocation>
        <location evidence="15">Mitochondrion</location>
    </subcellularLocation>
</comment>
<evidence type="ECO:0000256" key="8">
    <source>
        <dbReference type="ARBA" id="ARBA00023125"/>
    </source>
</evidence>
<dbReference type="OrthoDB" id="432234at2759"/>
<dbReference type="InterPro" id="IPR051055">
    <property type="entry name" value="PIF1_helicase"/>
</dbReference>
<feature type="domain" description="AAA+ ATPase" evidence="17">
    <location>
        <begin position="365"/>
        <end position="663"/>
    </location>
</feature>
<comment type="catalytic activity">
    <reaction evidence="14 15">
        <text>ATP + H2O = ADP + phosphate + H(+)</text>
        <dbReference type="Rhea" id="RHEA:13065"/>
        <dbReference type="ChEBI" id="CHEBI:15377"/>
        <dbReference type="ChEBI" id="CHEBI:15378"/>
        <dbReference type="ChEBI" id="CHEBI:30616"/>
        <dbReference type="ChEBI" id="CHEBI:43474"/>
        <dbReference type="ChEBI" id="CHEBI:456216"/>
        <dbReference type="EC" id="5.6.2.3"/>
    </reaction>
</comment>
<dbReference type="SMART" id="SM00382">
    <property type="entry name" value="AAA"/>
    <property type="match status" value="1"/>
</dbReference>
<comment type="subunit">
    <text evidence="15">Monomer.</text>
</comment>
<dbReference type="GO" id="GO:0003697">
    <property type="term" value="F:single-stranded DNA binding"/>
    <property type="evidence" value="ECO:0007669"/>
    <property type="project" value="UniProtKB-ARBA"/>
</dbReference>
<dbReference type="VEuPathDB" id="FungiDB:DIURU_005775"/>
<keyword evidence="19" id="KW-1185">Reference proteome</keyword>
<dbReference type="InterPro" id="IPR003593">
    <property type="entry name" value="AAA+_ATPase"/>
</dbReference>
<keyword evidence="6 15" id="KW-0347">Helicase</keyword>
<keyword evidence="12 15" id="KW-0413">Isomerase</keyword>
<protein>
    <recommendedName>
        <fullName evidence="15">ATP-dependent DNA helicase PIF1</fullName>
        <ecNumber evidence="15">5.6.2.3</ecNumber>
    </recommendedName>
    <alternativeName>
        <fullName evidence="15">DNA 5'-3' helicase PIF1</fullName>
    </alternativeName>
    <alternativeName>
        <fullName evidence="15">DNA repair and recombination helicase PIF1</fullName>
    </alternativeName>
</protein>
<comment type="caution">
    <text evidence="18">The sequence shown here is derived from an EMBL/GenBank/DDBJ whole genome shotgun (WGS) entry which is preliminary data.</text>
</comment>
<evidence type="ECO:0000256" key="12">
    <source>
        <dbReference type="ARBA" id="ARBA00023235"/>
    </source>
</evidence>
<keyword evidence="9 15" id="KW-0496">Mitochondrion</keyword>
<dbReference type="PANTHER" id="PTHR47642:SF5">
    <property type="entry name" value="ATP-DEPENDENT DNA HELICASE"/>
    <property type="match status" value="1"/>
</dbReference>
<feature type="compositionally biased region" description="Low complexity" evidence="16">
    <location>
        <begin position="155"/>
        <end position="173"/>
    </location>
</feature>
<organism evidence="18 19">
    <name type="scientific">Diutina rugosa</name>
    <name type="common">Yeast</name>
    <name type="synonym">Candida rugosa</name>
    <dbReference type="NCBI Taxonomy" id="5481"/>
    <lineage>
        <taxon>Eukaryota</taxon>
        <taxon>Fungi</taxon>
        <taxon>Dikarya</taxon>
        <taxon>Ascomycota</taxon>
        <taxon>Saccharomycotina</taxon>
        <taxon>Pichiomycetes</taxon>
        <taxon>Debaryomycetaceae</taxon>
        <taxon>Diutina</taxon>
    </lineage>
</organism>
<dbReference type="InterPro" id="IPR010285">
    <property type="entry name" value="DNA_helicase_pif1-like_DEAD"/>
</dbReference>
<feature type="compositionally biased region" description="Polar residues" evidence="16">
    <location>
        <begin position="174"/>
        <end position="208"/>
    </location>
</feature>
<dbReference type="InterPro" id="IPR048293">
    <property type="entry name" value="PIF1_RRM3_pfh1"/>
</dbReference>
<dbReference type="SUPFAM" id="SSF52540">
    <property type="entry name" value="P-loop containing nucleoside triphosphate hydrolases"/>
    <property type="match status" value="2"/>
</dbReference>
<dbReference type="GO" id="GO:0000723">
    <property type="term" value="P:telomere maintenance"/>
    <property type="evidence" value="ECO:0007669"/>
    <property type="project" value="InterPro"/>
</dbReference>
<evidence type="ECO:0000256" key="13">
    <source>
        <dbReference type="ARBA" id="ARBA00023242"/>
    </source>
</evidence>
<feature type="compositionally biased region" description="Pro residues" evidence="16">
    <location>
        <begin position="64"/>
        <end position="74"/>
    </location>
</feature>
<keyword evidence="13 15" id="KW-0539">Nucleus</keyword>
<dbReference type="Pfam" id="PF21530">
    <property type="entry name" value="Pif1_2B_dom"/>
    <property type="match status" value="1"/>
</dbReference>
<dbReference type="InterPro" id="IPR027417">
    <property type="entry name" value="P-loop_NTPase"/>
</dbReference>
<dbReference type="EMBL" id="SWFT01000164">
    <property type="protein sequence ID" value="KAA8896509.1"/>
    <property type="molecule type" value="Genomic_DNA"/>
</dbReference>
<reference evidence="18 19" key="1">
    <citation type="submission" date="2019-07" db="EMBL/GenBank/DDBJ databases">
        <title>Genome assembly of two rare yeast pathogens: Diutina rugosa and Trichomonascus ciferrii.</title>
        <authorList>
            <person name="Mixao V."/>
            <person name="Saus E."/>
            <person name="Hansen A."/>
            <person name="Lass-Flor C."/>
            <person name="Gabaldon T."/>
        </authorList>
    </citation>
    <scope>NUCLEOTIDE SEQUENCE [LARGE SCALE GENOMIC DNA]</scope>
    <source>
        <strain evidence="18 19">CBS 613</strain>
    </source>
</reference>
<keyword evidence="5 15" id="KW-0378">Hydrolase</keyword>
<evidence type="ECO:0000256" key="5">
    <source>
        <dbReference type="ARBA" id="ARBA00022801"/>
    </source>
</evidence>
<accession>A0A642UC18</accession>